<dbReference type="EMBL" id="LWCA01000645">
    <property type="protein sequence ID" value="OAF67498.1"/>
    <property type="molecule type" value="Genomic_DNA"/>
</dbReference>
<comment type="caution">
    <text evidence="1">The sequence shown here is derived from an EMBL/GenBank/DDBJ whole genome shotgun (WGS) entry which is preliminary data.</text>
</comment>
<dbReference type="AlphaFoldDB" id="A0A177AZP8"/>
<keyword evidence="2" id="KW-1185">Reference proteome</keyword>
<evidence type="ECO:0000313" key="1">
    <source>
        <dbReference type="EMBL" id="OAF67498.1"/>
    </source>
</evidence>
<organism evidence="1 2">
    <name type="scientific">Intoshia linei</name>
    <dbReference type="NCBI Taxonomy" id="1819745"/>
    <lineage>
        <taxon>Eukaryota</taxon>
        <taxon>Metazoa</taxon>
        <taxon>Spiralia</taxon>
        <taxon>Lophotrochozoa</taxon>
        <taxon>Mesozoa</taxon>
        <taxon>Orthonectida</taxon>
        <taxon>Rhopaluridae</taxon>
        <taxon>Intoshia</taxon>
    </lineage>
</organism>
<sequence length="163" mass="19555">MHSNFEGNAPVYPNQNMQNQEYMSIMYAKKIKQDQMNFISQQNYLLKLNQLQNAYLAQQSNPQTEFQNYNRNAYTSLSRSANVNKDYPNQFYNQPSQHYNSENYYAPHIHQNTQFNRYQNSSNYQYGYSSQNISTNFQNCHFRFPKDNRKSPDFKSPFYPPDK</sequence>
<reference evidence="1 2" key="1">
    <citation type="submission" date="2016-04" db="EMBL/GenBank/DDBJ databases">
        <title>The genome of Intoshia linei affirms orthonectids as highly simplified spiralians.</title>
        <authorList>
            <person name="Mikhailov K.V."/>
            <person name="Slusarev G.S."/>
            <person name="Nikitin M.A."/>
            <person name="Logacheva M.D."/>
            <person name="Penin A."/>
            <person name="Aleoshin V."/>
            <person name="Panchin Y.V."/>
        </authorList>
    </citation>
    <scope>NUCLEOTIDE SEQUENCE [LARGE SCALE GENOMIC DNA]</scope>
    <source>
        <strain evidence="1">Intl2013</strain>
        <tissue evidence="1">Whole animal</tissue>
    </source>
</reference>
<gene>
    <name evidence="1" type="ORF">A3Q56_04778</name>
</gene>
<evidence type="ECO:0000313" key="2">
    <source>
        <dbReference type="Proteomes" id="UP000078046"/>
    </source>
</evidence>
<dbReference type="Proteomes" id="UP000078046">
    <property type="component" value="Unassembled WGS sequence"/>
</dbReference>
<accession>A0A177AZP8</accession>
<proteinExistence type="predicted"/>
<name>A0A177AZP8_9BILA</name>
<protein>
    <submittedName>
        <fullName evidence="1">Uncharacterized protein</fullName>
    </submittedName>
</protein>